<evidence type="ECO:0000313" key="2">
    <source>
        <dbReference type="Proteomes" id="UP001239111"/>
    </source>
</evidence>
<name>A0ACC2P9K9_9HYME</name>
<comment type="caution">
    <text evidence="1">The sequence shown here is derived from an EMBL/GenBank/DDBJ whole genome shotgun (WGS) entry which is preliminary data.</text>
</comment>
<keyword evidence="2" id="KW-1185">Reference proteome</keyword>
<organism evidence="1 2">
    <name type="scientific">Eretmocerus hayati</name>
    <dbReference type="NCBI Taxonomy" id="131215"/>
    <lineage>
        <taxon>Eukaryota</taxon>
        <taxon>Metazoa</taxon>
        <taxon>Ecdysozoa</taxon>
        <taxon>Arthropoda</taxon>
        <taxon>Hexapoda</taxon>
        <taxon>Insecta</taxon>
        <taxon>Pterygota</taxon>
        <taxon>Neoptera</taxon>
        <taxon>Endopterygota</taxon>
        <taxon>Hymenoptera</taxon>
        <taxon>Apocrita</taxon>
        <taxon>Proctotrupomorpha</taxon>
        <taxon>Chalcidoidea</taxon>
        <taxon>Aphelinidae</taxon>
        <taxon>Aphelininae</taxon>
        <taxon>Eretmocerus</taxon>
    </lineage>
</organism>
<proteinExistence type="predicted"/>
<dbReference type="EMBL" id="CM056742">
    <property type="protein sequence ID" value="KAJ8679137.1"/>
    <property type="molecule type" value="Genomic_DNA"/>
</dbReference>
<evidence type="ECO:0000313" key="1">
    <source>
        <dbReference type="EMBL" id="KAJ8679137.1"/>
    </source>
</evidence>
<reference evidence="1" key="1">
    <citation type="submission" date="2023-04" db="EMBL/GenBank/DDBJ databases">
        <title>A chromosome-level genome assembly of the parasitoid wasp Eretmocerus hayati.</title>
        <authorList>
            <person name="Zhong Y."/>
            <person name="Liu S."/>
            <person name="Liu Y."/>
        </authorList>
    </citation>
    <scope>NUCLEOTIDE SEQUENCE</scope>
    <source>
        <strain evidence="1">ZJU_SS_LIU_2023</strain>
    </source>
</reference>
<accession>A0ACC2P9K9</accession>
<dbReference type="Proteomes" id="UP001239111">
    <property type="component" value="Chromosome 2"/>
</dbReference>
<sequence>MPQAQWPEFKTIPLKAAMPVDVKMSTIPVVNTVNIPFLDSSVLYLVSHLLEEMSSFSKLINTTAFVFRFLSVLNPNLFKLSGNSQLIQNQPWAQVPVGDKHLLYEEKERAKLAWVGHVQSALYTPEQRLIAGGGFLPKNHEIAMVIFGMAAQFWGLYRDLRDGWQKSSRLNSLPSIVLNCCDILAAIAPFTAAILLSPYRWPHLKKAIENSIEVDKALIDFQTPKDLKKLSIILILASMIPTLIFLCTDFVMWVFWIEPKDWGSVGLKGHINFLPLYPMKLVALVMVLQMAIIIMNINERFDKINTVLRNLIQLNTFNKYFRKDFAWGTSRNEKATISTVFPQGSSILPDKQGARDAKTRDKVAGIYTDPGKLIYELTTLHSTMCDCVSSINKAYGTATLVMSWSLLLYLTTTSYWLLVYITKWYTVLNKLCWLILYAYGLVLMVQPCHSLILKVKTTGELVSRALLQDWDSDVEVQLEIFSNLLLQKRIEITACGLFTIDRGLIASIVGTVTTYLVILVQTDGQK</sequence>
<protein>
    <submittedName>
        <fullName evidence="1">Uncharacterized protein</fullName>
    </submittedName>
</protein>
<gene>
    <name evidence="1" type="ORF">QAD02_014924</name>
</gene>